<protein>
    <submittedName>
        <fullName evidence="2">Uncharacterized protein</fullName>
    </submittedName>
</protein>
<keyword evidence="1" id="KW-0472">Membrane</keyword>
<accession>A0A382BRN7</accession>
<keyword evidence="1" id="KW-0812">Transmembrane</keyword>
<evidence type="ECO:0000256" key="1">
    <source>
        <dbReference type="SAM" id="Phobius"/>
    </source>
</evidence>
<sequence>MNQFAQYTRTSSSQRQTRLIRGNAFYLLLLDLALMTPLLAQNHLLQRRWYWHDEAGQ</sequence>
<feature type="transmembrane region" description="Helical" evidence="1">
    <location>
        <begin position="20"/>
        <end position="40"/>
    </location>
</feature>
<dbReference type="EMBL" id="UINC01030949">
    <property type="protein sequence ID" value="SVB16191.1"/>
    <property type="molecule type" value="Genomic_DNA"/>
</dbReference>
<dbReference type="AlphaFoldDB" id="A0A382BRN7"/>
<reference evidence="2" key="1">
    <citation type="submission" date="2018-05" db="EMBL/GenBank/DDBJ databases">
        <authorList>
            <person name="Lanie J.A."/>
            <person name="Ng W.-L."/>
            <person name="Kazmierczak K.M."/>
            <person name="Andrzejewski T.M."/>
            <person name="Davidsen T.M."/>
            <person name="Wayne K.J."/>
            <person name="Tettelin H."/>
            <person name="Glass J.I."/>
            <person name="Rusch D."/>
            <person name="Podicherti R."/>
            <person name="Tsui H.-C.T."/>
            <person name="Winkler M.E."/>
        </authorList>
    </citation>
    <scope>NUCLEOTIDE SEQUENCE</scope>
</reference>
<evidence type="ECO:0000313" key="2">
    <source>
        <dbReference type="EMBL" id="SVB16191.1"/>
    </source>
</evidence>
<gene>
    <name evidence="2" type="ORF">METZ01_LOCUS169045</name>
</gene>
<name>A0A382BRN7_9ZZZZ</name>
<proteinExistence type="predicted"/>
<organism evidence="2">
    <name type="scientific">marine metagenome</name>
    <dbReference type="NCBI Taxonomy" id="408172"/>
    <lineage>
        <taxon>unclassified sequences</taxon>
        <taxon>metagenomes</taxon>
        <taxon>ecological metagenomes</taxon>
    </lineage>
</organism>
<keyword evidence="1" id="KW-1133">Transmembrane helix</keyword>